<dbReference type="EMBL" id="FN654377">
    <property type="protein sequence ID" value="CBY32891.1"/>
    <property type="molecule type" value="Genomic_DNA"/>
</dbReference>
<keyword evidence="3" id="KW-1185">Reference proteome</keyword>
<sequence>MADYSEVHEICKNVPKNAGSADEPFPFYISDGERAKSLNFFLQYGKASRQYLMHVRHISSQSLTLQCSHAGSKLVKCKALTKIIVLDPKIIRSEKKIHAKRTRTKFYVDYEFPDIKDLKKYGAATTVKPHSESCTPTGRYYAVKRQFRTNNGTLSVNLNKDQTQSQFDNSNLLDLMSTDKLSKYAEFSLKREHFSALKKIQNSKSYTRTDGLIFFNPIYVKTALSQFRTIKIPTYPKRVQTLVRAFLTTYFEKNYLNKPDYQGWNLFGPLSRFESTYTNNAIESYHGRLKEYSGSGRNTIHKTCTVIKKAKEISRLALSNGEFKLREKYVLDKHASLMSFHYQLTLLDPDFVQSNSLEICLKIGDIVSVPNPKKKETQVLYSKLILPEQN</sequence>
<dbReference type="EMBL" id="FN653092">
    <property type="protein sequence ID" value="CBY11736.1"/>
    <property type="molecule type" value="Genomic_DNA"/>
</dbReference>
<gene>
    <name evidence="1" type="ORF">GSOID_T00016914001</name>
    <name evidence="2" type="ORF">GSOID_T00020751001</name>
</gene>
<evidence type="ECO:0000313" key="1">
    <source>
        <dbReference type="EMBL" id="CBY11736.1"/>
    </source>
</evidence>
<dbReference type="InParanoid" id="E4XPE8"/>
<evidence type="ECO:0000313" key="2">
    <source>
        <dbReference type="EMBL" id="CBY32891.1"/>
    </source>
</evidence>
<dbReference type="AlphaFoldDB" id="E4XPE8"/>
<protein>
    <submittedName>
        <fullName evidence="1">Uncharacterized protein</fullName>
    </submittedName>
</protein>
<dbReference type="Proteomes" id="UP000011014">
    <property type="component" value="Unassembled WGS sequence"/>
</dbReference>
<dbReference type="Proteomes" id="UP000001307">
    <property type="component" value="Unassembled WGS sequence"/>
</dbReference>
<evidence type="ECO:0000313" key="3">
    <source>
        <dbReference type="Proteomes" id="UP000001307"/>
    </source>
</evidence>
<accession>E4XPE8</accession>
<reference evidence="1" key="1">
    <citation type="journal article" date="2010" name="Science">
        <title>Plasticity of animal genome architecture unmasked by rapid evolution of a pelagic tunicate.</title>
        <authorList>
            <person name="Denoeud F."/>
            <person name="Henriet S."/>
            <person name="Mungpakdee S."/>
            <person name="Aury J.M."/>
            <person name="Da Silva C."/>
            <person name="Brinkmann H."/>
            <person name="Mikhaleva J."/>
            <person name="Olsen L.C."/>
            <person name="Jubin C."/>
            <person name="Canestro C."/>
            <person name="Bouquet J.M."/>
            <person name="Danks G."/>
            <person name="Poulain J."/>
            <person name="Campsteijn C."/>
            <person name="Adamski M."/>
            <person name="Cross I."/>
            <person name="Yadetie F."/>
            <person name="Muffato M."/>
            <person name="Louis A."/>
            <person name="Butcher S."/>
            <person name="Tsagkogeorga G."/>
            <person name="Konrad A."/>
            <person name="Singh S."/>
            <person name="Jensen M.F."/>
            <person name="Cong E.H."/>
            <person name="Eikeseth-Otteraa H."/>
            <person name="Noel B."/>
            <person name="Anthouard V."/>
            <person name="Porcel B.M."/>
            <person name="Kachouri-Lafond R."/>
            <person name="Nishino A."/>
            <person name="Ugolini M."/>
            <person name="Chourrout P."/>
            <person name="Nishida H."/>
            <person name="Aasland R."/>
            <person name="Huzurbazar S."/>
            <person name="Westhof E."/>
            <person name="Delsuc F."/>
            <person name="Lehrach H."/>
            <person name="Reinhardt R."/>
            <person name="Weissenbach J."/>
            <person name="Roy S.W."/>
            <person name="Artiguenave F."/>
            <person name="Postlethwait J.H."/>
            <person name="Manak J.R."/>
            <person name="Thompson E.M."/>
            <person name="Jaillon O."/>
            <person name="Du Pasquier L."/>
            <person name="Boudinot P."/>
            <person name="Liberles D.A."/>
            <person name="Volff J.N."/>
            <person name="Philippe H."/>
            <person name="Lenhard B."/>
            <person name="Roest Crollius H."/>
            <person name="Wincker P."/>
            <person name="Chourrout D."/>
        </authorList>
    </citation>
    <scope>NUCLEOTIDE SEQUENCE [LARGE SCALE GENOMIC DNA]</scope>
</reference>
<organism evidence="1">
    <name type="scientific">Oikopleura dioica</name>
    <name type="common">Tunicate</name>
    <dbReference type="NCBI Taxonomy" id="34765"/>
    <lineage>
        <taxon>Eukaryota</taxon>
        <taxon>Metazoa</taxon>
        <taxon>Chordata</taxon>
        <taxon>Tunicata</taxon>
        <taxon>Appendicularia</taxon>
        <taxon>Copelata</taxon>
        <taxon>Oikopleuridae</taxon>
        <taxon>Oikopleura</taxon>
    </lineage>
</organism>
<proteinExistence type="predicted"/>
<name>E4XPE8_OIKDI</name>